<dbReference type="Proteomes" id="UP000505355">
    <property type="component" value="Chromosome"/>
</dbReference>
<name>A0A7D4UE55_9SPHI</name>
<dbReference type="SUPFAM" id="SSF88874">
    <property type="entry name" value="Receptor-binding domain of short tail fibre protein gp12"/>
    <property type="match status" value="1"/>
</dbReference>
<dbReference type="InterPro" id="IPR037053">
    <property type="entry name" value="Phage_tail_collar_dom_sf"/>
</dbReference>
<protein>
    <submittedName>
        <fullName evidence="2">Phage tail protein</fullName>
    </submittedName>
</protein>
<evidence type="ECO:0000313" key="3">
    <source>
        <dbReference type="Proteomes" id="UP000505355"/>
    </source>
</evidence>
<evidence type="ECO:0000259" key="1">
    <source>
        <dbReference type="Pfam" id="PF07484"/>
    </source>
</evidence>
<dbReference type="AlphaFoldDB" id="A0A7D4UE55"/>
<evidence type="ECO:0000313" key="2">
    <source>
        <dbReference type="EMBL" id="QKJ33178.1"/>
    </source>
</evidence>
<keyword evidence="3" id="KW-1185">Reference proteome</keyword>
<sequence>MMDPYIGELRIFPYGFVPKGWAACDGTLLPINTNQALFALLGVQFGGNGSTTFALPDLRGRVPMHVSQKYQQGKPGGAAGSTLVLANVPAHNHSLIANTSTADKPTPVGNMLATTPAAVPLYAPAPGQASQLSAMAGPAISSTGASTPVNNIQPFTGLDVCIALVGIYPPRG</sequence>
<dbReference type="KEGG" id="mmab:HQ865_15570"/>
<reference evidence="2 3" key="1">
    <citation type="submission" date="2020-05" db="EMBL/GenBank/DDBJ databases">
        <title>Mucilaginibacter mali sp. nov.</title>
        <authorList>
            <person name="Kim H.S."/>
            <person name="Lee K.C."/>
            <person name="Suh M.K."/>
            <person name="Kim J.-S."/>
            <person name="Han K.-I."/>
            <person name="Eom M.K."/>
            <person name="Shin Y.K."/>
            <person name="Lee J.-S."/>
        </authorList>
    </citation>
    <scope>NUCLEOTIDE SEQUENCE [LARGE SCALE GENOMIC DNA]</scope>
    <source>
        <strain evidence="2 3">G2-14</strain>
    </source>
</reference>
<accession>A0A7D4UE55</accession>
<gene>
    <name evidence="2" type="ORF">HQ865_15570</name>
</gene>
<dbReference type="InterPro" id="IPR011083">
    <property type="entry name" value="Phage_tail_collar_dom"/>
</dbReference>
<organism evidence="2 3">
    <name type="scientific">Mucilaginibacter mali</name>
    <dbReference type="NCBI Taxonomy" id="2740462"/>
    <lineage>
        <taxon>Bacteria</taxon>
        <taxon>Pseudomonadati</taxon>
        <taxon>Bacteroidota</taxon>
        <taxon>Sphingobacteriia</taxon>
        <taxon>Sphingobacteriales</taxon>
        <taxon>Sphingobacteriaceae</taxon>
        <taxon>Mucilaginibacter</taxon>
    </lineage>
</organism>
<proteinExistence type="predicted"/>
<dbReference type="Gene3D" id="3.90.1340.10">
    <property type="entry name" value="Phage tail collar domain"/>
    <property type="match status" value="1"/>
</dbReference>
<feature type="domain" description="Phage tail collar" evidence="1">
    <location>
        <begin position="7"/>
        <end position="63"/>
    </location>
</feature>
<dbReference type="Pfam" id="PF07484">
    <property type="entry name" value="Collar"/>
    <property type="match status" value="1"/>
</dbReference>
<dbReference type="EMBL" id="CP054139">
    <property type="protein sequence ID" value="QKJ33178.1"/>
    <property type="molecule type" value="Genomic_DNA"/>
</dbReference>